<feature type="compositionally biased region" description="Polar residues" evidence="1">
    <location>
        <begin position="1"/>
        <end position="19"/>
    </location>
</feature>
<dbReference type="STRING" id="1094619.G5AHL8"/>
<sequence>MNQMNRPHKSPTSVNSGSPGEQHELYADKMLTLFDKLFGPRPSFPSTITMLSSTKIFFKCIAAVVLSTRVKAEVQVAQTLVGGPFVGVGVPGVADIGVGGLGVYGPGVGVYGPGYGYDGYGYDGYGYNDGI</sequence>
<keyword evidence="3" id="KW-1185">Reference proteome</keyword>
<gene>
    <name evidence="2" type="ORF">PHYSODRAFT_342786</name>
</gene>
<evidence type="ECO:0000256" key="1">
    <source>
        <dbReference type="SAM" id="MobiDB-lite"/>
    </source>
</evidence>
<dbReference type="KEGG" id="psoj:PHYSODRAFT_342786"/>
<protein>
    <submittedName>
        <fullName evidence="2">Uncharacterized protein</fullName>
    </submittedName>
</protein>
<feature type="region of interest" description="Disordered" evidence="1">
    <location>
        <begin position="1"/>
        <end position="21"/>
    </location>
</feature>
<dbReference type="AlphaFoldDB" id="G5AHL8"/>
<dbReference type="Proteomes" id="UP000002640">
    <property type="component" value="Unassembled WGS sequence"/>
</dbReference>
<name>G5AHL8_PHYSP</name>
<dbReference type="GeneID" id="20648387"/>
<reference evidence="2 3" key="1">
    <citation type="journal article" date="2006" name="Science">
        <title>Phytophthora genome sequences uncover evolutionary origins and mechanisms of pathogenesis.</title>
        <authorList>
            <person name="Tyler B.M."/>
            <person name="Tripathy S."/>
            <person name="Zhang X."/>
            <person name="Dehal P."/>
            <person name="Jiang R.H."/>
            <person name="Aerts A."/>
            <person name="Arredondo F.D."/>
            <person name="Baxter L."/>
            <person name="Bensasson D."/>
            <person name="Beynon J.L."/>
            <person name="Chapman J."/>
            <person name="Damasceno C.M."/>
            <person name="Dorrance A.E."/>
            <person name="Dou D."/>
            <person name="Dickerman A.W."/>
            <person name="Dubchak I.L."/>
            <person name="Garbelotto M."/>
            <person name="Gijzen M."/>
            <person name="Gordon S.G."/>
            <person name="Govers F."/>
            <person name="Grunwald N.J."/>
            <person name="Huang W."/>
            <person name="Ivors K.L."/>
            <person name="Jones R.W."/>
            <person name="Kamoun S."/>
            <person name="Krampis K."/>
            <person name="Lamour K.H."/>
            <person name="Lee M.K."/>
            <person name="McDonald W.H."/>
            <person name="Medina M."/>
            <person name="Meijer H.J."/>
            <person name="Nordberg E.K."/>
            <person name="Maclean D.J."/>
            <person name="Ospina-Giraldo M.D."/>
            <person name="Morris P.F."/>
            <person name="Phuntumart V."/>
            <person name="Putnam N.H."/>
            <person name="Rash S."/>
            <person name="Rose J.K."/>
            <person name="Sakihama Y."/>
            <person name="Salamov A.A."/>
            <person name="Savidor A."/>
            <person name="Scheuring C.F."/>
            <person name="Smith B.M."/>
            <person name="Sobral B.W."/>
            <person name="Terry A."/>
            <person name="Torto-Alalibo T.A."/>
            <person name="Win J."/>
            <person name="Xu Z."/>
            <person name="Zhang H."/>
            <person name="Grigoriev I.V."/>
            <person name="Rokhsar D.S."/>
            <person name="Boore J.L."/>
        </authorList>
    </citation>
    <scope>NUCLEOTIDE SEQUENCE [LARGE SCALE GENOMIC DNA]</scope>
    <source>
        <strain evidence="2 3">P6497</strain>
    </source>
</reference>
<evidence type="ECO:0000313" key="2">
    <source>
        <dbReference type="EMBL" id="EGZ04939.1"/>
    </source>
</evidence>
<proteinExistence type="predicted"/>
<organism evidence="2 3">
    <name type="scientific">Phytophthora sojae (strain P6497)</name>
    <name type="common">Soybean stem and root rot agent</name>
    <name type="synonym">Phytophthora megasperma f. sp. glycines</name>
    <dbReference type="NCBI Taxonomy" id="1094619"/>
    <lineage>
        <taxon>Eukaryota</taxon>
        <taxon>Sar</taxon>
        <taxon>Stramenopiles</taxon>
        <taxon>Oomycota</taxon>
        <taxon>Peronosporomycetes</taxon>
        <taxon>Peronosporales</taxon>
        <taxon>Peronosporaceae</taxon>
        <taxon>Phytophthora</taxon>
    </lineage>
</organism>
<dbReference type="RefSeq" id="XP_009539569.1">
    <property type="nucleotide sequence ID" value="XM_009541274.1"/>
</dbReference>
<evidence type="ECO:0000313" key="3">
    <source>
        <dbReference type="Proteomes" id="UP000002640"/>
    </source>
</evidence>
<dbReference type="InParanoid" id="G5AHL8"/>
<accession>G5AHL8</accession>
<dbReference type="EMBL" id="JH159171">
    <property type="protein sequence ID" value="EGZ04939.1"/>
    <property type="molecule type" value="Genomic_DNA"/>
</dbReference>